<sequence>MMDADLSTLASSMSTLVNHIVGKPSRQESGELASVQADLASVHQDIAQVSGRVAKMEVKIDAVADKVAATVTKAVLGSITSMLMPK</sequence>
<dbReference type="Proteomes" id="UP000709295">
    <property type="component" value="Unassembled WGS sequence"/>
</dbReference>
<evidence type="ECO:0000313" key="2">
    <source>
        <dbReference type="Proteomes" id="UP000709295"/>
    </source>
</evidence>
<reference evidence="1" key="1">
    <citation type="submission" date="2021-01" db="EMBL/GenBank/DDBJ databases">
        <title>Phytophthora aleatoria, a newly-described species from Pinus radiata is distinct from Phytophthora cactorum isolates based on comparative genomics.</title>
        <authorList>
            <person name="Mcdougal R."/>
            <person name="Panda P."/>
            <person name="Williams N."/>
            <person name="Studholme D.J."/>
        </authorList>
    </citation>
    <scope>NUCLEOTIDE SEQUENCE</scope>
    <source>
        <strain evidence="1">NZFS 4037</strain>
    </source>
</reference>
<comment type="caution">
    <text evidence="1">The sequence shown here is derived from an EMBL/GenBank/DDBJ whole genome shotgun (WGS) entry which is preliminary data.</text>
</comment>
<proteinExistence type="predicted"/>
<accession>A0A8J5M2R8</accession>
<organism evidence="1 2">
    <name type="scientific">Phytophthora aleatoria</name>
    <dbReference type="NCBI Taxonomy" id="2496075"/>
    <lineage>
        <taxon>Eukaryota</taxon>
        <taxon>Sar</taxon>
        <taxon>Stramenopiles</taxon>
        <taxon>Oomycota</taxon>
        <taxon>Peronosporomycetes</taxon>
        <taxon>Peronosporales</taxon>
        <taxon>Peronosporaceae</taxon>
        <taxon>Phytophthora</taxon>
    </lineage>
</organism>
<evidence type="ECO:0000313" key="1">
    <source>
        <dbReference type="EMBL" id="KAG6947933.1"/>
    </source>
</evidence>
<protein>
    <submittedName>
        <fullName evidence="1">Uncharacterized protein</fullName>
    </submittedName>
</protein>
<name>A0A8J5M2R8_9STRA</name>
<gene>
    <name evidence="1" type="ORF">JG688_00015340</name>
</gene>
<keyword evidence="2" id="KW-1185">Reference proteome</keyword>
<dbReference type="EMBL" id="JAENGY010001635">
    <property type="protein sequence ID" value="KAG6947933.1"/>
    <property type="molecule type" value="Genomic_DNA"/>
</dbReference>
<dbReference type="AlphaFoldDB" id="A0A8J5M2R8"/>